<sequence length="264" mass="29560">MQAHSSKLLALAEDLNTHMPLRPGDFRIVTDRYVIILGATEGPHGTVVQRFRIPQGEVAQTLSDIRARLRSHGRTEALYEVGPSALPTDLAQQLAEHGVQPFALEQQTESLLLSDPKPGWLPPWPDSVVIERVEDFDSYRRSQQVFWQCFGHTPIDFEESVRNDYACYEASPLWLRFAASIDGKIVGVGDVVFTEEAAVLCGGATDPAHRSQGVYRALLAARYEESCRHGIPRLLTQAGHMSQPILRRLGFEPLCRVQILHDRL</sequence>
<reference evidence="2" key="1">
    <citation type="submission" date="2012-09" db="EMBL/GenBank/DDBJ databases">
        <title>Metagenomic Characterization of a Microbial Community in Wastewater Detects High Levels of Antibiotic Resistance.</title>
        <authorList>
            <person name="Abrams M."/>
            <person name="Caldwell A."/>
            <person name="Vandaei E."/>
            <person name="Lee W."/>
            <person name="Perrott J."/>
            <person name="Khan S.Y."/>
            <person name="Ta J."/>
            <person name="Romero D."/>
            <person name="Nguyen V."/>
            <person name="Pourmand N."/>
            <person name="Ouverney C.C."/>
        </authorList>
    </citation>
    <scope>NUCLEOTIDE SEQUENCE</scope>
</reference>
<dbReference type="EMBL" id="JX649908">
    <property type="protein sequence ID" value="AGC72652.1"/>
    <property type="molecule type" value="Genomic_DNA"/>
</dbReference>
<dbReference type="GO" id="GO:0016747">
    <property type="term" value="F:acyltransferase activity, transferring groups other than amino-acyl groups"/>
    <property type="evidence" value="ECO:0007669"/>
    <property type="project" value="InterPro"/>
</dbReference>
<evidence type="ECO:0000259" key="1">
    <source>
        <dbReference type="PROSITE" id="PS51186"/>
    </source>
</evidence>
<feature type="domain" description="N-acetyltransferase" evidence="1">
    <location>
        <begin position="128"/>
        <end position="264"/>
    </location>
</feature>
<accession>L7VTY5</accession>
<name>L7VTY5_9BACT</name>
<dbReference type="PROSITE" id="PS51186">
    <property type="entry name" value="GNAT"/>
    <property type="match status" value="1"/>
</dbReference>
<protein>
    <recommendedName>
        <fullName evidence="1">N-acetyltransferase domain-containing protein</fullName>
    </recommendedName>
</protein>
<proteinExistence type="predicted"/>
<dbReference type="AlphaFoldDB" id="L7VTY5"/>
<dbReference type="Gene3D" id="3.40.630.30">
    <property type="match status" value="1"/>
</dbReference>
<dbReference type="InterPro" id="IPR016181">
    <property type="entry name" value="Acyl_CoA_acyltransferase"/>
</dbReference>
<dbReference type="SUPFAM" id="SSF55729">
    <property type="entry name" value="Acyl-CoA N-acyltransferases (Nat)"/>
    <property type="match status" value="1"/>
</dbReference>
<dbReference type="Pfam" id="PF00583">
    <property type="entry name" value="Acetyltransf_1"/>
    <property type="match status" value="1"/>
</dbReference>
<organism evidence="2">
    <name type="scientific">uncultured bacterium A1Q1_fos_565</name>
    <dbReference type="NCBI Taxonomy" id="1256585"/>
    <lineage>
        <taxon>Bacteria</taxon>
        <taxon>environmental samples</taxon>
    </lineage>
</organism>
<dbReference type="CDD" id="cd04301">
    <property type="entry name" value="NAT_SF"/>
    <property type="match status" value="1"/>
</dbReference>
<dbReference type="InterPro" id="IPR000182">
    <property type="entry name" value="GNAT_dom"/>
</dbReference>
<evidence type="ECO:0000313" key="2">
    <source>
        <dbReference type="EMBL" id="AGC72652.1"/>
    </source>
</evidence>